<keyword evidence="3 7" id="KW-0812">Transmembrane</keyword>
<reference evidence="9" key="1">
    <citation type="submission" date="2018-05" db="EMBL/GenBank/DDBJ databases">
        <authorList>
            <person name="Lanie J.A."/>
            <person name="Ng W.-L."/>
            <person name="Kazmierczak K.M."/>
            <person name="Andrzejewski T.M."/>
            <person name="Davidsen T.M."/>
            <person name="Wayne K.J."/>
            <person name="Tettelin H."/>
            <person name="Glass J.I."/>
            <person name="Rusch D."/>
            <person name="Podicherti R."/>
            <person name="Tsui H.-C.T."/>
            <person name="Winkler M.E."/>
        </authorList>
    </citation>
    <scope>NUCLEOTIDE SEQUENCE</scope>
</reference>
<dbReference type="InterPro" id="IPR011701">
    <property type="entry name" value="MFS"/>
</dbReference>
<feature type="transmembrane region" description="Helical" evidence="7">
    <location>
        <begin position="21"/>
        <end position="39"/>
    </location>
</feature>
<feature type="transmembrane region" description="Helical" evidence="7">
    <location>
        <begin position="112"/>
        <end position="136"/>
    </location>
</feature>
<dbReference type="GO" id="GO:0015112">
    <property type="term" value="F:nitrate transmembrane transporter activity"/>
    <property type="evidence" value="ECO:0007669"/>
    <property type="project" value="InterPro"/>
</dbReference>
<evidence type="ECO:0000313" key="9">
    <source>
        <dbReference type="EMBL" id="SVA19858.1"/>
    </source>
</evidence>
<evidence type="ECO:0000256" key="2">
    <source>
        <dbReference type="ARBA" id="ARBA00008432"/>
    </source>
</evidence>
<feature type="transmembrane region" description="Helical" evidence="7">
    <location>
        <begin position="392"/>
        <end position="411"/>
    </location>
</feature>
<evidence type="ECO:0000259" key="8">
    <source>
        <dbReference type="PROSITE" id="PS50850"/>
    </source>
</evidence>
<name>A0A381TWJ8_9ZZZZ</name>
<feature type="domain" description="Major facilitator superfamily (MFS) profile" evidence="8">
    <location>
        <begin position="21"/>
        <end position="415"/>
    </location>
</feature>
<keyword evidence="5" id="KW-0534">Nitrate assimilation</keyword>
<protein>
    <recommendedName>
        <fullName evidence="8">Major facilitator superfamily (MFS) profile domain-containing protein</fullName>
    </recommendedName>
</protein>
<evidence type="ECO:0000256" key="5">
    <source>
        <dbReference type="ARBA" id="ARBA00023063"/>
    </source>
</evidence>
<evidence type="ECO:0000256" key="1">
    <source>
        <dbReference type="ARBA" id="ARBA00004141"/>
    </source>
</evidence>
<evidence type="ECO:0000256" key="7">
    <source>
        <dbReference type="SAM" id="Phobius"/>
    </source>
</evidence>
<feature type="transmembrane region" description="Helical" evidence="7">
    <location>
        <begin position="59"/>
        <end position="80"/>
    </location>
</feature>
<organism evidence="9">
    <name type="scientific">marine metagenome</name>
    <dbReference type="NCBI Taxonomy" id="408172"/>
    <lineage>
        <taxon>unclassified sequences</taxon>
        <taxon>metagenomes</taxon>
        <taxon>ecological metagenomes</taxon>
    </lineage>
</organism>
<dbReference type="EMBL" id="UINC01005214">
    <property type="protein sequence ID" value="SVA19858.1"/>
    <property type="molecule type" value="Genomic_DNA"/>
</dbReference>
<feature type="transmembrane region" description="Helical" evidence="7">
    <location>
        <begin position="191"/>
        <end position="210"/>
    </location>
</feature>
<dbReference type="GO" id="GO:0016020">
    <property type="term" value="C:membrane"/>
    <property type="evidence" value="ECO:0007669"/>
    <property type="project" value="UniProtKB-SubCell"/>
</dbReference>
<dbReference type="InterPro" id="IPR036259">
    <property type="entry name" value="MFS_trans_sf"/>
</dbReference>
<dbReference type="Gene3D" id="1.20.1250.20">
    <property type="entry name" value="MFS general substrate transporter like domains"/>
    <property type="match status" value="1"/>
</dbReference>
<dbReference type="PANTHER" id="PTHR23515">
    <property type="entry name" value="HIGH-AFFINITY NITRATE TRANSPORTER 2.3"/>
    <property type="match status" value="1"/>
</dbReference>
<sequence>MEEISKSKQDENSWEPTGNPKVLWTALITFTYGFSVWAINSSLAPYLKDWYGYSASEVLIVAAMSPLFAAVTSLVLGIASDLWGGRIIFTLLLLFLPFPMIGYMFADSYVTFLCVGIFMGLGGASFIIGNTHVAVWYPKERQGAALGLYALGNVGVAVGMLLVPFLLNTVLGGAPGTDLPPKLSLGPFEGWRLIFPVYALLSLVLAFVYWTMTSEPPIRDKKITFASIGAVYKSSTLPWILAYLYGATFGALMFNSAFLPTYLVDQYDIEKQKAIMVFVPIFVLLVAGSRPFSGWLGDKYNPKILLVYCLVAEVILAAALSMQLTFPWQLSLLYAIAIFYGTGASLVVKIIPLYFKEVGAVTGLAKTAGALTGAVMTIVMSAVKGTTGEYTYGWLIWAGAIALGLILALRVQQRS</sequence>
<comment type="similarity">
    <text evidence="2">Belongs to the major facilitator superfamily. Nitrate/nitrite porter (TC 2.A.1.8) family.</text>
</comment>
<feature type="transmembrane region" description="Helical" evidence="7">
    <location>
        <begin position="274"/>
        <end position="293"/>
    </location>
</feature>
<proteinExistence type="inferred from homology"/>
<gene>
    <name evidence="9" type="ORF">METZ01_LOCUS72712</name>
</gene>
<feature type="transmembrane region" description="Helical" evidence="7">
    <location>
        <begin position="148"/>
        <end position="171"/>
    </location>
</feature>
<evidence type="ECO:0000256" key="4">
    <source>
        <dbReference type="ARBA" id="ARBA00022989"/>
    </source>
</evidence>
<keyword evidence="6 7" id="KW-0472">Membrane</keyword>
<feature type="transmembrane region" description="Helical" evidence="7">
    <location>
        <begin position="367"/>
        <end position="386"/>
    </location>
</feature>
<dbReference type="GO" id="GO:0042128">
    <property type="term" value="P:nitrate assimilation"/>
    <property type="evidence" value="ECO:0007669"/>
    <property type="project" value="UniProtKB-KW"/>
</dbReference>
<dbReference type="AlphaFoldDB" id="A0A381TWJ8"/>
<feature type="transmembrane region" description="Helical" evidence="7">
    <location>
        <begin position="87"/>
        <end position="106"/>
    </location>
</feature>
<feature type="transmembrane region" description="Helical" evidence="7">
    <location>
        <begin position="332"/>
        <end position="355"/>
    </location>
</feature>
<dbReference type="InterPro" id="IPR020846">
    <property type="entry name" value="MFS_dom"/>
</dbReference>
<dbReference type="SUPFAM" id="SSF103473">
    <property type="entry name" value="MFS general substrate transporter"/>
    <property type="match status" value="1"/>
</dbReference>
<evidence type="ECO:0000256" key="3">
    <source>
        <dbReference type="ARBA" id="ARBA00022692"/>
    </source>
</evidence>
<dbReference type="InterPro" id="IPR044772">
    <property type="entry name" value="NO3_transporter"/>
</dbReference>
<accession>A0A381TWJ8</accession>
<feature type="transmembrane region" description="Helical" evidence="7">
    <location>
        <begin position="231"/>
        <end position="254"/>
    </location>
</feature>
<comment type="subcellular location">
    <subcellularLocation>
        <location evidence="1">Membrane</location>
        <topology evidence="1">Multi-pass membrane protein</topology>
    </subcellularLocation>
</comment>
<dbReference type="Pfam" id="PF07690">
    <property type="entry name" value="MFS_1"/>
    <property type="match status" value="1"/>
</dbReference>
<keyword evidence="4 7" id="KW-1133">Transmembrane helix</keyword>
<evidence type="ECO:0000256" key="6">
    <source>
        <dbReference type="ARBA" id="ARBA00023136"/>
    </source>
</evidence>
<feature type="transmembrane region" description="Helical" evidence="7">
    <location>
        <begin position="305"/>
        <end position="326"/>
    </location>
</feature>
<dbReference type="PROSITE" id="PS50850">
    <property type="entry name" value="MFS"/>
    <property type="match status" value="1"/>
</dbReference>